<reference evidence="2" key="1">
    <citation type="journal article" date="2023" name="Science">
        <title>Genome structures resolve the early diversification of teleost fishes.</title>
        <authorList>
            <person name="Parey E."/>
            <person name="Louis A."/>
            <person name="Montfort J."/>
            <person name="Bouchez O."/>
            <person name="Roques C."/>
            <person name="Iampietro C."/>
            <person name="Lluch J."/>
            <person name="Castinel A."/>
            <person name="Donnadieu C."/>
            <person name="Desvignes T."/>
            <person name="Floi Bucao C."/>
            <person name="Jouanno E."/>
            <person name="Wen M."/>
            <person name="Mejri S."/>
            <person name="Dirks R."/>
            <person name="Jansen H."/>
            <person name="Henkel C."/>
            <person name="Chen W.J."/>
            <person name="Zahm M."/>
            <person name="Cabau C."/>
            <person name="Klopp C."/>
            <person name="Thompson A.W."/>
            <person name="Robinson-Rechavi M."/>
            <person name="Braasch I."/>
            <person name="Lecointre G."/>
            <person name="Bobe J."/>
            <person name="Postlethwait J.H."/>
            <person name="Berthelot C."/>
            <person name="Roest Crollius H."/>
            <person name="Guiguen Y."/>
        </authorList>
    </citation>
    <scope>NUCLEOTIDE SEQUENCE</scope>
    <source>
        <strain evidence="2">NC1722</strain>
    </source>
</reference>
<organism evidence="2 3">
    <name type="scientific">Aldrovandia affinis</name>
    <dbReference type="NCBI Taxonomy" id="143900"/>
    <lineage>
        <taxon>Eukaryota</taxon>
        <taxon>Metazoa</taxon>
        <taxon>Chordata</taxon>
        <taxon>Craniata</taxon>
        <taxon>Vertebrata</taxon>
        <taxon>Euteleostomi</taxon>
        <taxon>Actinopterygii</taxon>
        <taxon>Neopterygii</taxon>
        <taxon>Teleostei</taxon>
        <taxon>Notacanthiformes</taxon>
        <taxon>Halosauridae</taxon>
        <taxon>Aldrovandia</taxon>
    </lineage>
</organism>
<sequence length="158" mass="17625">MENYFQAEAFNLDKVLDEFEQNEDETDIPTLSDAKWTQILAPPAHLLSLNPALTFPDLSPREPPLNFKPFPESPDRANGSERPAPRDRGPAPGPPRPALSPARHRQAGEQQWRDAAEEGLREPPVPGPGERLPPRARPQRARRGGPLRGSSRQPKRDP</sequence>
<dbReference type="PANTHER" id="PTHR46319">
    <property type="entry name" value="ZINC FINGER FYVE DOMAIN-CONTAINING PROTEIN"/>
    <property type="match status" value="1"/>
</dbReference>
<accession>A0AAD7SPJ0</accession>
<dbReference type="GO" id="GO:0007179">
    <property type="term" value="P:transforming growth factor beta receptor signaling pathway"/>
    <property type="evidence" value="ECO:0007669"/>
    <property type="project" value="TreeGrafter"/>
</dbReference>
<keyword evidence="3" id="KW-1185">Reference proteome</keyword>
<dbReference type="GO" id="GO:0016197">
    <property type="term" value="P:endosomal transport"/>
    <property type="evidence" value="ECO:0007669"/>
    <property type="project" value="TreeGrafter"/>
</dbReference>
<feature type="region of interest" description="Disordered" evidence="1">
    <location>
        <begin position="50"/>
        <end position="158"/>
    </location>
</feature>
<comment type="caution">
    <text evidence="2">The sequence shown here is derived from an EMBL/GenBank/DDBJ whole genome shotgun (WGS) entry which is preliminary data.</text>
</comment>
<dbReference type="PANTHER" id="PTHR46319:SF2">
    <property type="entry name" value="ZINC FINGER FYVE DOMAIN-CONTAINING PROTEIN 9"/>
    <property type="match status" value="1"/>
</dbReference>
<name>A0AAD7SPJ0_9TELE</name>
<proteinExistence type="predicted"/>
<feature type="compositionally biased region" description="Basic and acidic residues" evidence="1">
    <location>
        <begin position="73"/>
        <end position="89"/>
    </location>
</feature>
<evidence type="ECO:0000256" key="1">
    <source>
        <dbReference type="SAM" id="MobiDB-lite"/>
    </source>
</evidence>
<dbReference type="Proteomes" id="UP001221898">
    <property type="component" value="Unassembled WGS sequence"/>
</dbReference>
<dbReference type="AlphaFoldDB" id="A0AAD7SPJ0"/>
<evidence type="ECO:0000313" key="2">
    <source>
        <dbReference type="EMBL" id="KAJ8406384.1"/>
    </source>
</evidence>
<protein>
    <submittedName>
        <fullName evidence="2">Uncharacterized protein</fullName>
    </submittedName>
</protein>
<feature type="compositionally biased region" description="Basic and acidic residues" evidence="1">
    <location>
        <begin position="111"/>
        <end position="121"/>
    </location>
</feature>
<evidence type="ECO:0000313" key="3">
    <source>
        <dbReference type="Proteomes" id="UP001221898"/>
    </source>
</evidence>
<dbReference type="GO" id="GO:0031901">
    <property type="term" value="C:early endosome membrane"/>
    <property type="evidence" value="ECO:0007669"/>
    <property type="project" value="TreeGrafter"/>
</dbReference>
<gene>
    <name evidence="2" type="ORF">AAFF_G00306150</name>
</gene>
<dbReference type="EMBL" id="JAINUG010000044">
    <property type="protein sequence ID" value="KAJ8406384.1"/>
    <property type="molecule type" value="Genomic_DNA"/>
</dbReference>